<organism evidence="1 2">
    <name type="scientific">Lactococcus phage M5938</name>
    <dbReference type="NCBI Taxonomy" id="1862960"/>
    <lineage>
        <taxon>Viruses</taxon>
        <taxon>Duplodnaviria</taxon>
        <taxon>Heunggongvirae</taxon>
        <taxon>Uroviricota</taxon>
        <taxon>Caudoviricetes</taxon>
        <taxon>Ceduovirus</taxon>
        <taxon>Ceduovirus M5938</taxon>
    </lineage>
</organism>
<reference evidence="1" key="1">
    <citation type="journal article" date="2016" name="J. Gen. Virol.">
        <title>Genetic Determinants of Lactococcal C2likeviruses for Host Infection and Their Role in Phage Evolution.</title>
        <authorList>
            <person name="Romero D.A."/>
            <person name="Millen A.M."/>
            <person name="Tremblay D."/>
            <person name="Labrie S."/>
            <person name="Fengler K.A."/>
            <person name="Roos P."/>
        </authorList>
    </citation>
    <scope>NUCLEOTIDE SEQUENCE [LARGE SCALE GENOMIC DNA]</scope>
    <source>
        <strain evidence="1">M5938</strain>
    </source>
</reference>
<protein>
    <recommendedName>
        <fullName evidence="3">Structural protein 5</fullName>
    </recommendedName>
</protein>
<dbReference type="KEGG" id="vg:29066340"/>
<dbReference type="RefSeq" id="YP_009287672.1">
    <property type="nucleotide sequence ID" value="NC_031075.1"/>
</dbReference>
<dbReference type="EMBL" id="KX373687">
    <property type="protein sequence ID" value="ANM46779.1"/>
    <property type="molecule type" value="Genomic_DNA"/>
</dbReference>
<keyword evidence="2" id="KW-1185">Reference proteome</keyword>
<name>A0A192YAQ6_9CAUD</name>
<sequence length="99" mass="11085">MAMTEEENKKMLEALKTLAFGGKETKTVIQYKNNANGRKTETGRTVTEVNKLPDRSALLKLMEIEGVYVDANVKLKQQKVDEVSTEKELVDLVEGLAIE</sequence>
<evidence type="ECO:0000313" key="1">
    <source>
        <dbReference type="EMBL" id="ANM46779.1"/>
    </source>
</evidence>
<dbReference type="Proteomes" id="UP000208067">
    <property type="component" value="Segment"/>
</dbReference>
<evidence type="ECO:0000313" key="2">
    <source>
        <dbReference type="Proteomes" id="UP000208067"/>
    </source>
</evidence>
<dbReference type="GeneID" id="29066340"/>
<evidence type="ECO:0008006" key="3">
    <source>
        <dbReference type="Google" id="ProtNLM"/>
    </source>
</evidence>
<proteinExistence type="predicted"/>
<dbReference type="OrthoDB" id="18128at10239"/>
<accession>A0A192YAQ6</accession>